<proteinExistence type="predicted"/>
<dbReference type="Gene3D" id="3.40.50.720">
    <property type="entry name" value="NAD(P)-binding Rossmann-like Domain"/>
    <property type="match status" value="1"/>
</dbReference>
<accession>A0A8J6NP10</accession>
<protein>
    <submittedName>
        <fullName evidence="2">NmrA family NAD(P)-binding protein</fullName>
    </submittedName>
</protein>
<dbReference type="EMBL" id="JACNJN010000152">
    <property type="protein sequence ID" value="MBC8336307.1"/>
    <property type="molecule type" value="Genomic_DNA"/>
</dbReference>
<evidence type="ECO:0000313" key="3">
    <source>
        <dbReference type="Proteomes" id="UP000614469"/>
    </source>
</evidence>
<feature type="domain" description="NmrA-like" evidence="1">
    <location>
        <begin position="2"/>
        <end position="265"/>
    </location>
</feature>
<reference evidence="2 3" key="1">
    <citation type="submission" date="2020-08" db="EMBL/GenBank/DDBJ databases">
        <title>Bridging the membrane lipid divide: bacteria of the FCB group superphylum have the potential to synthesize archaeal ether lipids.</title>
        <authorList>
            <person name="Villanueva L."/>
            <person name="Von Meijenfeldt F.A.B."/>
            <person name="Westbye A.B."/>
            <person name="Yadav S."/>
            <person name="Hopmans E.C."/>
            <person name="Dutilh B.E."/>
            <person name="Sinninghe Damste J.S."/>
        </authorList>
    </citation>
    <scope>NUCLEOTIDE SEQUENCE [LARGE SCALE GENOMIC DNA]</scope>
    <source>
        <strain evidence="2">NIOZ-UU36</strain>
    </source>
</reference>
<dbReference type="SUPFAM" id="SSF51735">
    <property type="entry name" value="NAD(P)-binding Rossmann-fold domains"/>
    <property type="match status" value="1"/>
</dbReference>
<dbReference type="Gene3D" id="3.90.25.10">
    <property type="entry name" value="UDP-galactose 4-epimerase, domain 1"/>
    <property type="match status" value="1"/>
</dbReference>
<evidence type="ECO:0000313" key="2">
    <source>
        <dbReference type="EMBL" id="MBC8336307.1"/>
    </source>
</evidence>
<gene>
    <name evidence="2" type="ORF">H8E29_13655</name>
</gene>
<dbReference type="InterPro" id="IPR008030">
    <property type="entry name" value="NmrA-like"/>
</dbReference>
<dbReference type="InterPro" id="IPR051604">
    <property type="entry name" value="Ergot_Alk_Oxidoreductase"/>
</dbReference>
<dbReference type="InterPro" id="IPR036291">
    <property type="entry name" value="NAD(P)-bd_dom_sf"/>
</dbReference>
<dbReference type="Pfam" id="PF05368">
    <property type="entry name" value="NmrA"/>
    <property type="match status" value="1"/>
</dbReference>
<comment type="caution">
    <text evidence="2">The sequence shown here is derived from an EMBL/GenBank/DDBJ whole genome shotgun (WGS) entry which is preliminary data.</text>
</comment>
<name>A0A8J6NP10_9CHLR</name>
<organism evidence="2 3">
    <name type="scientific">Candidatus Desulfolinea nitratireducens</name>
    <dbReference type="NCBI Taxonomy" id="2841698"/>
    <lineage>
        <taxon>Bacteria</taxon>
        <taxon>Bacillati</taxon>
        <taxon>Chloroflexota</taxon>
        <taxon>Anaerolineae</taxon>
        <taxon>Anaerolineales</taxon>
        <taxon>Anaerolineales incertae sedis</taxon>
        <taxon>Candidatus Desulfolinea</taxon>
    </lineage>
</organism>
<dbReference type="PANTHER" id="PTHR43162:SF1">
    <property type="entry name" value="PRESTALK A DIFFERENTIATION PROTEIN A"/>
    <property type="match status" value="1"/>
</dbReference>
<evidence type="ECO:0000259" key="1">
    <source>
        <dbReference type="Pfam" id="PF05368"/>
    </source>
</evidence>
<dbReference type="Proteomes" id="UP000614469">
    <property type="component" value="Unassembled WGS sequence"/>
</dbReference>
<dbReference type="AlphaFoldDB" id="A0A8J6NP10"/>
<dbReference type="PANTHER" id="PTHR43162">
    <property type="match status" value="1"/>
</dbReference>
<sequence length="280" mass="31504">MILITGAGGKTGRSLIKTLSNAESVCALVRHDEQVSTVKSLGAEKTVIGDMRDASVIRSAMTGTRAVYHICPNMHPEEILIGRLLIDEARKAGVEHLVYHSVYHPQTEKMGHHWAKLRVEELIFESGLPFTILQPAPYMQNLLAEWKNINETGVLRIPYSAEAELSFVHLEDLAEAAKIVLTEGGHTYSIYEIAGTPPLSHNAVAEIFTEKLNRDVRAEKEDVKTWRVRNQGLGEYAMETLIKMFAYYDQWGLPGNPRILSWLLDREPVSLDRFIENLIT</sequence>